<dbReference type="InterPro" id="IPR011989">
    <property type="entry name" value="ARM-like"/>
</dbReference>
<evidence type="ECO:0000313" key="9">
    <source>
        <dbReference type="Proteomes" id="UP000740883"/>
    </source>
</evidence>
<dbReference type="AlphaFoldDB" id="A0A9P6L002"/>
<feature type="compositionally biased region" description="Polar residues" evidence="6">
    <location>
        <begin position="315"/>
        <end position="343"/>
    </location>
</feature>
<feature type="domain" description="CLASP N-terminal" evidence="7">
    <location>
        <begin position="1"/>
        <end position="192"/>
    </location>
</feature>
<dbReference type="InterPro" id="IPR024395">
    <property type="entry name" value="CLASP_N_dom"/>
</dbReference>
<dbReference type="OrthoDB" id="4699125at2759"/>
<dbReference type="GO" id="GO:0005874">
    <property type="term" value="C:microtubule"/>
    <property type="evidence" value="ECO:0007669"/>
    <property type="project" value="UniProtKB-KW"/>
</dbReference>
<keyword evidence="5" id="KW-0131">Cell cycle</keyword>
<evidence type="ECO:0000313" key="8">
    <source>
        <dbReference type="EMBL" id="KAF9764128.1"/>
    </source>
</evidence>
<keyword evidence="5" id="KW-0498">Mitosis</keyword>
<comment type="caution">
    <text evidence="8">The sequence shown here is derived from an EMBL/GenBank/DDBJ whole genome shotgun (WGS) entry which is preliminary data.</text>
</comment>
<feature type="region of interest" description="Disordered" evidence="6">
    <location>
        <begin position="310"/>
        <end position="370"/>
    </location>
</feature>
<dbReference type="GO" id="GO:0051301">
    <property type="term" value="P:cell division"/>
    <property type="evidence" value="ECO:0007669"/>
    <property type="project" value="UniProtKB-KW"/>
</dbReference>
<accession>A0A9P6L002</accession>
<organism evidence="8 9">
    <name type="scientific">Nosema granulosis</name>
    <dbReference type="NCBI Taxonomy" id="83296"/>
    <lineage>
        <taxon>Eukaryota</taxon>
        <taxon>Fungi</taxon>
        <taxon>Fungi incertae sedis</taxon>
        <taxon>Microsporidia</taxon>
        <taxon>Nosematidae</taxon>
        <taxon>Nosema</taxon>
    </lineage>
</organism>
<dbReference type="SUPFAM" id="SSF48371">
    <property type="entry name" value="ARM repeat"/>
    <property type="match status" value="1"/>
</dbReference>
<dbReference type="InterPro" id="IPR016024">
    <property type="entry name" value="ARM-type_fold"/>
</dbReference>
<comment type="similarity">
    <text evidence="2">Belongs to the CLASP family.</text>
</comment>
<evidence type="ECO:0000256" key="2">
    <source>
        <dbReference type="ARBA" id="ARBA00009549"/>
    </source>
</evidence>
<evidence type="ECO:0000256" key="4">
    <source>
        <dbReference type="ARBA" id="ARBA00022701"/>
    </source>
</evidence>
<dbReference type="GO" id="GO:0005819">
    <property type="term" value="C:spindle"/>
    <property type="evidence" value="ECO:0007669"/>
    <property type="project" value="UniProtKB-SubCell"/>
</dbReference>
<evidence type="ECO:0000259" key="7">
    <source>
        <dbReference type="Pfam" id="PF12348"/>
    </source>
</evidence>
<keyword evidence="3" id="KW-0132">Cell division</keyword>
<protein>
    <recommendedName>
        <fullName evidence="7">CLASP N-terminal domain-containing protein</fullName>
    </recommendedName>
</protein>
<keyword evidence="9" id="KW-1185">Reference proteome</keyword>
<dbReference type="Proteomes" id="UP000740883">
    <property type="component" value="Unassembled WGS sequence"/>
</dbReference>
<dbReference type="Pfam" id="PF12348">
    <property type="entry name" value="CLASP_N"/>
    <property type="match status" value="1"/>
</dbReference>
<name>A0A9P6L002_9MICR</name>
<sequence>MDSITKEISSLSRQKEDEVTWSKIDTLLNKITADLKTKEDVDNIMNPLKELLLRSMSSDRSKLSGTSLGLLRKIVELSQGELQYLNEILPVLIKICGRSNRIVLKRGQDAIVHLCKYVDLGPYVKIFTEYSNSTNKNVRLGIFRALEASFESKEIPRAFERIILKGKEDPFNEVRNIAKGMVGGLEEKIPEEKPKKSHSMFGAGLNIKKSIPPVSHSPLKKVFKVDVQEKVVNKVEEKKVEKKAENSTKGKIQKIIETYNTRDLLSSIPKKEKEKEIKDELTPNKLDRFLSKYRIVYGNVLEEDGKEKDIAGKSSVGNDTEGKSSVGNDTEGKSSVGNDTVGKSSVEETIKDNNTTLENNTVKEHNLQNNTVENNENILSEDVLEGYEESLRDVEDVSLLVDGYLKDADLKEVEKEFGNLSIVNEESESKLESEIGESFGCAKFNYTIVNSEQTKLEFDNFEDKKTNLEIEQTNLQIDNEKEQTNLQIDNGKEQTNLHIDNGKEKTSLQIDNGKEKTNLQIDNEKEQTSLQINYSTNSTNRFSPLLFADKDECVIFDINKEDPKFQTPINAPVKETAFTSPMDVPVVNNTLSSSFLYSKDEESPEDDFTQINSFIYADKKTFSRTPK</sequence>
<evidence type="ECO:0000256" key="1">
    <source>
        <dbReference type="ARBA" id="ARBA00004186"/>
    </source>
</evidence>
<dbReference type="Gene3D" id="1.25.10.10">
    <property type="entry name" value="Leucine-rich Repeat Variant"/>
    <property type="match status" value="1"/>
</dbReference>
<evidence type="ECO:0000256" key="6">
    <source>
        <dbReference type="SAM" id="MobiDB-lite"/>
    </source>
</evidence>
<keyword evidence="4" id="KW-0493">Microtubule</keyword>
<proteinExistence type="inferred from homology"/>
<gene>
    <name evidence="8" type="ORF">NGRA_0807</name>
</gene>
<dbReference type="EMBL" id="SBJO01000036">
    <property type="protein sequence ID" value="KAF9764128.1"/>
    <property type="molecule type" value="Genomic_DNA"/>
</dbReference>
<comment type="subcellular location">
    <subcellularLocation>
        <location evidence="1">Cytoplasm</location>
        <location evidence="1">Cytoskeleton</location>
        <location evidence="1">Spindle</location>
    </subcellularLocation>
</comment>
<evidence type="ECO:0000256" key="3">
    <source>
        <dbReference type="ARBA" id="ARBA00022618"/>
    </source>
</evidence>
<reference evidence="8 9" key="1">
    <citation type="journal article" date="2020" name="Genome Biol. Evol.">
        <title>Comparative genomics of strictly vertically transmitted, feminizing microsporidia endosymbionts of amphipod crustaceans.</title>
        <authorList>
            <person name="Cormier A."/>
            <person name="Chebbi M.A."/>
            <person name="Giraud I."/>
            <person name="Wattier R."/>
            <person name="Teixeira M."/>
            <person name="Gilbert C."/>
            <person name="Rigaud T."/>
            <person name="Cordaux R."/>
        </authorList>
    </citation>
    <scope>NUCLEOTIDE SEQUENCE [LARGE SCALE GENOMIC DNA]</scope>
    <source>
        <strain evidence="8 9">Ou3-Ou53</strain>
    </source>
</reference>
<evidence type="ECO:0000256" key="5">
    <source>
        <dbReference type="ARBA" id="ARBA00022776"/>
    </source>
</evidence>